<keyword evidence="1" id="KW-0732">Signal</keyword>
<dbReference type="PROSITE" id="PS51257">
    <property type="entry name" value="PROKAR_LIPOPROTEIN"/>
    <property type="match status" value="1"/>
</dbReference>
<organism evidence="2">
    <name type="scientific">Anaerobacillus isosaccharinicus</name>
    <dbReference type="NCBI Taxonomy" id="1532552"/>
    <lineage>
        <taxon>Bacteria</taxon>
        <taxon>Bacillati</taxon>
        <taxon>Bacillota</taxon>
        <taxon>Bacilli</taxon>
        <taxon>Bacillales</taxon>
        <taxon>Bacillaceae</taxon>
        <taxon>Anaerobacillus</taxon>
    </lineage>
</organism>
<dbReference type="NCBIfam" id="NF033433">
    <property type="entry name" value="NisI_immun_dup"/>
    <property type="match status" value="1"/>
</dbReference>
<dbReference type="EMBL" id="LQXD01000144">
    <property type="protein sequence ID" value="OIJ10820.1"/>
    <property type="molecule type" value="Genomic_DNA"/>
</dbReference>
<accession>A0A1S2LF00</accession>
<proteinExistence type="predicted"/>
<dbReference type="KEGG" id="aia:AWH56_018245"/>
<evidence type="ECO:0000313" key="2">
    <source>
        <dbReference type="EMBL" id="OIJ10820.1"/>
    </source>
</evidence>
<dbReference type="AlphaFoldDB" id="A0A1S2LF00"/>
<feature type="signal peptide" evidence="1">
    <location>
        <begin position="1"/>
        <end position="22"/>
    </location>
</feature>
<protein>
    <submittedName>
        <fullName evidence="2">Uncharacterized protein</fullName>
    </submittedName>
</protein>
<feature type="chain" id="PRO_5045018261" evidence="1">
    <location>
        <begin position="23"/>
        <end position="115"/>
    </location>
</feature>
<reference evidence="2" key="1">
    <citation type="submission" date="2016-10" db="EMBL/GenBank/DDBJ databases">
        <title>Draft genome sequences of four alkaliphilic bacteria belonging to the Anaerobacillus genus.</title>
        <authorList>
            <person name="Bassil N.M."/>
            <person name="Lloyd J.R."/>
        </authorList>
    </citation>
    <scope>NUCLEOTIDE SEQUENCE [LARGE SCALE GENOMIC DNA]</scope>
    <source>
        <strain evidence="2">NB2006</strain>
    </source>
</reference>
<dbReference type="OrthoDB" id="2647216at2"/>
<comment type="caution">
    <text evidence="2">The sequence shown here is derived from an EMBL/GenBank/DDBJ whole genome shotgun (WGS) entry which is preliminary data.</text>
</comment>
<sequence length="115" mass="12886">MRNVFTILLLLFLLMGCTNTNSQSSYPSLPYGDAVVWDNKAFSVTEEIVSPDSLDMEIGEVKRYIDGNKQLPEKDLDSTIAPVGSKLFKIKDMNLKEVLAIELNGKFYKAVHSEP</sequence>
<gene>
    <name evidence="2" type="ORF">AWH56_16430</name>
</gene>
<evidence type="ECO:0000256" key="1">
    <source>
        <dbReference type="SAM" id="SignalP"/>
    </source>
</evidence>
<name>A0A1S2LF00_9BACI</name>